<dbReference type="PROSITE" id="PS51724">
    <property type="entry name" value="SPOR"/>
    <property type="match status" value="1"/>
</dbReference>
<dbReference type="Proteomes" id="UP000256542">
    <property type="component" value="Unassembled WGS sequence"/>
</dbReference>
<evidence type="ECO:0000313" key="4">
    <source>
        <dbReference type="EMBL" id="REG82365.1"/>
    </source>
</evidence>
<keyword evidence="2" id="KW-0812">Transmembrane</keyword>
<feature type="domain" description="SPOR" evidence="3">
    <location>
        <begin position="426"/>
        <end position="504"/>
    </location>
</feature>
<dbReference type="InterPro" id="IPR052026">
    <property type="entry name" value="ExeA_AAA_ATPase_DNA-bind"/>
</dbReference>
<organism evidence="4 5">
    <name type="scientific">Marinomonas pollencensis</name>
    <dbReference type="NCBI Taxonomy" id="491954"/>
    <lineage>
        <taxon>Bacteria</taxon>
        <taxon>Pseudomonadati</taxon>
        <taxon>Pseudomonadota</taxon>
        <taxon>Gammaproteobacteria</taxon>
        <taxon>Oceanospirillales</taxon>
        <taxon>Oceanospirillaceae</taxon>
        <taxon>Marinomonas</taxon>
    </lineage>
</organism>
<gene>
    <name evidence="4" type="ORF">DFP81_10924</name>
</gene>
<evidence type="ECO:0000256" key="2">
    <source>
        <dbReference type="SAM" id="Phobius"/>
    </source>
</evidence>
<dbReference type="PANTHER" id="PTHR35894:SF7">
    <property type="entry name" value="GENERAL SECRETION PATHWAY PROTEIN A-RELATED"/>
    <property type="match status" value="1"/>
</dbReference>
<dbReference type="InterPro" id="IPR036680">
    <property type="entry name" value="SPOR-like_sf"/>
</dbReference>
<dbReference type="Pfam" id="PF05036">
    <property type="entry name" value="SPOR"/>
    <property type="match status" value="1"/>
</dbReference>
<name>A0A3E0DI25_9GAMM</name>
<dbReference type="GO" id="GO:0042834">
    <property type="term" value="F:peptidoglycan binding"/>
    <property type="evidence" value="ECO:0007669"/>
    <property type="project" value="InterPro"/>
</dbReference>
<keyword evidence="5" id="KW-1185">Reference proteome</keyword>
<dbReference type="AlphaFoldDB" id="A0A3E0DI25"/>
<comment type="caution">
    <text evidence="4">The sequence shown here is derived from an EMBL/GenBank/DDBJ whole genome shotgun (WGS) entry which is preliminary data.</text>
</comment>
<protein>
    <submittedName>
        <fullName evidence="4">DamX protein</fullName>
    </submittedName>
</protein>
<dbReference type="RefSeq" id="WP_115898302.1">
    <property type="nucleotide sequence ID" value="NZ_QUNG01000009.1"/>
</dbReference>
<feature type="region of interest" description="Disordered" evidence="1">
    <location>
        <begin position="344"/>
        <end position="388"/>
    </location>
</feature>
<feature type="transmembrane region" description="Helical" evidence="2">
    <location>
        <begin position="269"/>
        <end position="294"/>
    </location>
</feature>
<accession>A0A3E0DI25</accession>
<reference evidence="4 5" key="1">
    <citation type="submission" date="2018-08" db="EMBL/GenBank/DDBJ databases">
        <title>Genomic Encyclopedia of Type Strains, Phase III (KMG-III): the genomes of soil and plant-associated and newly described type strains.</title>
        <authorList>
            <person name="Whitman W."/>
        </authorList>
    </citation>
    <scope>NUCLEOTIDE SEQUENCE [LARGE SCALE GENOMIC DNA]</scope>
    <source>
        <strain evidence="4 5">CECT 7375</strain>
    </source>
</reference>
<feature type="compositionally biased region" description="Polar residues" evidence="1">
    <location>
        <begin position="366"/>
        <end position="388"/>
    </location>
</feature>
<dbReference type="OrthoDB" id="6189127at2"/>
<dbReference type="InterPro" id="IPR007730">
    <property type="entry name" value="SPOR-like_dom"/>
</dbReference>
<evidence type="ECO:0000313" key="5">
    <source>
        <dbReference type="Proteomes" id="UP000256542"/>
    </source>
</evidence>
<dbReference type="SUPFAM" id="SSF52540">
    <property type="entry name" value="P-loop containing nucleoside triphosphate hydrolases"/>
    <property type="match status" value="1"/>
</dbReference>
<keyword evidence="2" id="KW-1133">Transmembrane helix</keyword>
<dbReference type="GO" id="GO:0016887">
    <property type="term" value="F:ATP hydrolysis activity"/>
    <property type="evidence" value="ECO:0007669"/>
    <property type="project" value="InterPro"/>
</dbReference>
<dbReference type="Gene3D" id="3.30.70.1070">
    <property type="entry name" value="Sporulation related repeat"/>
    <property type="match status" value="1"/>
</dbReference>
<dbReference type="InterPro" id="IPR049945">
    <property type="entry name" value="AAA_22"/>
</dbReference>
<dbReference type="EMBL" id="QUNG01000009">
    <property type="protein sequence ID" value="REG82365.1"/>
    <property type="molecule type" value="Genomic_DNA"/>
</dbReference>
<dbReference type="InterPro" id="IPR027417">
    <property type="entry name" value="P-loop_NTPase"/>
</dbReference>
<sequence length="516" mass="57083">MSEPNFQFDLESALNQPPKATLRDPFGSKDMSAYFASEEGNQQLALLEHLSRYSNLLSVVQGPQGSGKSRFMMEFVRHQDDSTIISQVKASMLMTAGQLLQAIYAGFASQLREPPNEATFGPLLKFSHDLEAQGQKALILIDNAQELNTDAVSMLLDMMSLATENQAVPHVALFTEFPLSRNLDAYQRSRYEQLSHTLTIAPYSLEQTKAYLLHRVRTVGGSINLPFNDKQIKQIHQESAGYPGAINKIAQAMMGNAGKGAQRGRRFNLALGFPLVHMALLCLVMLGILIAVLFSDPDDTELQVADRTSNVIPLSPKIEPRAGQSSSATIARIDAMQRKIGTEGALGLPPIPTEAAEPDSEPTVAPAQSSISTAPIRQDSPVTTTPTLTQERPKVVLQPMPVEKTATIPEKQQATDAFDKTQWWLAQSPGRYTLQLLGTYNLDTVKDFIKSQGSISVFSYFKSKYNGRDWYVVVYGMYRNRSEAIASVESLPKDLQNLNPWARSVRSIQQDIKKFE</sequence>
<evidence type="ECO:0000256" key="1">
    <source>
        <dbReference type="SAM" id="MobiDB-lite"/>
    </source>
</evidence>
<proteinExistence type="predicted"/>
<keyword evidence="2" id="KW-0472">Membrane</keyword>
<evidence type="ECO:0000259" key="3">
    <source>
        <dbReference type="PROSITE" id="PS51724"/>
    </source>
</evidence>
<dbReference type="Gene3D" id="3.40.50.300">
    <property type="entry name" value="P-loop containing nucleotide triphosphate hydrolases"/>
    <property type="match status" value="1"/>
</dbReference>
<dbReference type="PANTHER" id="PTHR35894">
    <property type="entry name" value="GENERAL SECRETION PATHWAY PROTEIN A-RELATED"/>
    <property type="match status" value="1"/>
</dbReference>
<dbReference type="Pfam" id="PF13401">
    <property type="entry name" value="AAA_22"/>
    <property type="match status" value="1"/>
</dbReference>